<evidence type="ECO:0000313" key="1">
    <source>
        <dbReference type="EMBL" id="VDP66578.1"/>
    </source>
</evidence>
<keyword evidence="2" id="KW-1185">Reference proteome</keyword>
<dbReference type="AlphaFoldDB" id="A0A183KUC5"/>
<dbReference type="EMBL" id="UZAK01041345">
    <property type="protein sequence ID" value="VDP66578.1"/>
    <property type="molecule type" value="Genomic_DNA"/>
</dbReference>
<organism evidence="3">
    <name type="scientific">Schistosoma curassoni</name>
    <dbReference type="NCBI Taxonomy" id="6186"/>
    <lineage>
        <taxon>Eukaryota</taxon>
        <taxon>Metazoa</taxon>
        <taxon>Spiralia</taxon>
        <taxon>Lophotrochozoa</taxon>
        <taxon>Platyhelminthes</taxon>
        <taxon>Trematoda</taxon>
        <taxon>Digenea</taxon>
        <taxon>Strigeidida</taxon>
        <taxon>Schistosomatoidea</taxon>
        <taxon>Schistosomatidae</taxon>
        <taxon>Schistosoma</taxon>
    </lineage>
</organism>
<dbReference type="Proteomes" id="UP000279833">
    <property type="component" value="Unassembled WGS sequence"/>
</dbReference>
<proteinExistence type="predicted"/>
<sequence length="539" mass="63969">MEQSINNDQTKLDESKSMESFTENVLSFHSTFISEFNDQLLNYSSMLNNRFNVYLNEIGTVLNEIQLDLNQWTSYVDSKLRLEKWLNMVEFDWKVNQLTDSDEVGDNLTNKMYFVTLYKKFEEWLSNTETKLNYMIEDIVARIEHLIPESESYSITSNNEYNPNLSIGTQFINKDNNLSIYIEKIDKLWLSIMNNAESQLDTLNSLFLSIEKEVEHPENFQIKINNFKNHIFLNLKQKINDLIKNLKEYQHYNEEFLNQLSRIKQTSLSQQNILIINNDYLDKHLNYINNYLKRLKKYCEDLTQCWQLAVDNHLKFQKTFQSCSMEFQMIKSEFIEGCPFNDEMELTNILNNNDNNNHEISSKTKWNGTDQIYHHFLGWLSNLMNKLDRFTVISYQSCIELLQLTSLTTSLKGYNLMNEQLIELKKSADQLSTDLVELYHRIELTMIEHLKMDQEKYELKNWLNEHEQKLIELNKPLEVVLSFDNIISSSSTSSESLRSSLFSLNAILSSWSMLMNERQSNLQSFRVNNYYQNGDLWRL</sequence>
<evidence type="ECO:0000313" key="2">
    <source>
        <dbReference type="Proteomes" id="UP000279833"/>
    </source>
</evidence>
<evidence type="ECO:0000313" key="3">
    <source>
        <dbReference type="WBParaSite" id="SCUD_0001866801-mRNA-1"/>
    </source>
</evidence>
<accession>A0A183KUC5</accession>
<reference evidence="3" key="1">
    <citation type="submission" date="2016-06" db="UniProtKB">
        <authorList>
            <consortium name="WormBaseParasite"/>
        </authorList>
    </citation>
    <scope>IDENTIFICATION</scope>
</reference>
<dbReference type="WBParaSite" id="SCUD_0001866801-mRNA-1">
    <property type="protein sequence ID" value="SCUD_0001866801-mRNA-1"/>
    <property type="gene ID" value="SCUD_0001866801"/>
</dbReference>
<reference evidence="1 2" key="2">
    <citation type="submission" date="2018-11" db="EMBL/GenBank/DDBJ databases">
        <authorList>
            <consortium name="Pathogen Informatics"/>
        </authorList>
    </citation>
    <scope>NUCLEOTIDE SEQUENCE [LARGE SCALE GENOMIC DNA]</scope>
    <source>
        <strain evidence="1">Dakar</strain>
        <strain evidence="2">Dakar, Senegal</strain>
    </source>
</reference>
<name>A0A183KUC5_9TREM</name>
<protein>
    <submittedName>
        <fullName evidence="3">GAR domain-containing protein</fullName>
    </submittedName>
</protein>
<dbReference type="STRING" id="6186.A0A183KUC5"/>
<gene>
    <name evidence="1" type="ORF">SCUD_LOCUS18665</name>
</gene>